<dbReference type="SUPFAM" id="SSF56601">
    <property type="entry name" value="beta-lactamase/transpeptidase-like"/>
    <property type="match status" value="1"/>
</dbReference>
<evidence type="ECO:0000256" key="8">
    <source>
        <dbReference type="PIRSR" id="PIRSR618044-2"/>
    </source>
</evidence>
<feature type="domain" description="Peptidase S11 D-alanyl-D-alanine carboxypeptidase A N-terminal" evidence="11">
    <location>
        <begin position="26"/>
        <end position="270"/>
    </location>
</feature>
<dbReference type="Proteomes" id="UP000632125">
    <property type="component" value="Unassembled WGS sequence"/>
</dbReference>
<feature type="signal peptide" evidence="10">
    <location>
        <begin position="1"/>
        <end position="18"/>
    </location>
</feature>
<evidence type="ECO:0000256" key="7">
    <source>
        <dbReference type="PIRSR" id="PIRSR618044-1"/>
    </source>
</evidence>
<keyword evidence="6" id="KW-0961">Cell wall biogenesis/degradation</keyword>
<feature type="active site" evidence="7">
    <location>
        <position position="120"/>
    </location>
</feature>
<gene>
    <name evidence="12" type="ORF">IDH41_29280</name>
</gene>
<comment type="similarity">
    <text evidence="1 9">Belongs to the peptidase S11 family.</text>
</comment>
<dbReference type="GO" id="GO:0006508">
    <property type="term" value="P:proteolysis"/>
    <property type="evidence" value="ECO:0007669"/>
    <property type="project" value="InterPro"/>
</dbReference>
<name>A0A927CVN2_9BACL</name>
<dbReference type="EMBL" id="JACXIY010000055">
    <property type="protein sequence ID" value="MBD2872666.1"/>
    <property type="molecule type" value="Genomic_DNA"/>
</dbReference>
<evidence type="ECO:0000313" key="12">
    <source>
        <dbReference type="EMBL" id="MBD2872666.1"/>
    </source>
</evidence>
<dbReference type="Gene3D" id="3.40.710.10">
    <property type="entry name" value="DD-peptidase/beta-lactamase superfamily"/>
    <property type="match status" value="1"/>
</dbReference>
<protein>
    <submittedName>
        <fullName evidence="12">D-alanyl-D-alanine carboxypeptidase</fullName>
    </submittedName>
</protein>
<accession>A0A927CVN2</accession>
<keyword evidence="4" id="KW-0133">Cell shape</keyword>
<proteinExistence type="inferred from homology"/>
<keyword evidence="12" id="KW-0645">Protease</keyword>
<feature type="active site" description="Proton acceptor" evidence="7">
    <location>
        <position position="63"/>
    </location>
</feature>
<evidence type="ECO:0000259" key="11">
    <source>
        <dbReference type="Pfam" id="PF00768"/>
    </source>
</evidence>
<evidence type="ECO:0000256" key="9">
    <source>
        <dbReference type="RuleBase" id="RU004016"/>
    </source>
</evidence>
<dbReference type="GO" id="GO:0071555">
    <property type="term" value="P:cell wall organization"/>
    <property type="evidence" value="ECO:0007669"/>
    <property type="project" value="UniProtKB-KW"/>
</dbReference>
<reference evidence="12" key="1">
    <citation type="submission" date="2020-09" db="EMBL/GenBank/DDBJ databases">
        <title>A novel bacterium of genus Paenibacillus, isolated from South China Sea.</title>
        <authorList>
            <person name="Huang H."/>
            <person name="Mo K."/>
            <person name="Hu Y."/>
        </authorList>
    </citation>
    <scope>NUCLEOTIDE SEQUENCE</scope>
    <source>
        <strain evidence="12">IB182493</strain>
    </source>
</reference>
<comment type="caution">
    <text evidence="12">The sequence shown here is derived from an EMBL/GenBank/DDBJ whole genome shotgun (WGS) entry which is preliminary data.</text>
</comment>
<feature type="active site" description="Acyl-ester intermediate" evidence="7">
    <location>
        <position position="60"/>
    </location>
</feature>
<dbReference type="GO" id="GO:0009252">
    <property type="term" value="P:peptidoglycan biosynthetic process"/>
    <property type="evidence" value="ECO:0007669"/>
    <property type="project" value="UniProtKB-KW"/>
</dbReference>
<keyword evidence="13" id="KW-1185">Reference proteome</keyword>
<keyword evidence="5" id="KW-0573">Peptidoglycan synthesis</keyword>
<dbReference type="Pfam" id="PF00768">
    <property type="entry name" value="Peptidase_S11"/>
    <property type="match status" value="1"/>
</dbReference>
<dbReference type="InterPro" id="IPR018044">
    <property type="entry name" value="Peptidase_S11"/>
</dbReference>
<evidence type="ECO:0000313" key="13">
    <source>
        <dbReference type="Proteomes" id="UP000632125"/>
    </source>
</evidence>
<keyword evidence="12" id="KW-0121">Carboxypeptidase</keyword>
<evidence type="ECO:0000256" key="3">
    <source>
        <dbReference type="ARBA" id="ARBA00022801"/>
    </source>
</evidence>
<organism evidence="12 13">
    <name type="scientific">Paenibacillus arenilitoris</name>
    <dbReference type="NCBI Taxonomy" id="2772299"/>
    <lineage>
        <taxon>Bacteria</taxon>
        <taxon>Bacillati</taxon>
        <taxon>Bacillota</taxon>
        <taxon>Bacilli</taxon>
        <taxon>Bacillales</taxon>
        <taxon>Paenibacillaceae</taxon>
        <taxon>Paenibacillus</taxon>
    </lineage>
</organism>
<evidence type="ECO:0000256" key="5">
    <source>
        <dbReference type="ARBA" id="ARBA00022984"/>
    </source>
</evidence>
<dbReference type="PANTHER" id="PTHR21581">
    <property type="entry name" value="D-ALANYL-D-ALANINE CARBOXYPEPTIDASE"/>
    <property type="match status" value="1"/>
</dbReference>
<keyword evidence="3" id="KW-0378">Hydrolase</keyword>
<feature type="binding site" evidence="8">
    <location>
        <position position="241"/>
    </location>
    <ligand>
        <name>substrate</name>
    </ligand>
</feature>
<dbReference type="InterPro" id="IPR012338">
    <property type="entry name" value="Beta-lactam/transpept-like"/>
</dbReference>
<evidence type="ECO:0000256" key="10">
    <source>
        <dbReference type="SAM" id="SignalP"/>
    </source>
</evidence>
<evidence type="ECO:0000256" key="4">
    <source>
        <dbReference type="ARBA" id="ARBA00022960"/>
    </source>
</evidence>
<evidence type="ECO:0000256" key="6">
    <source>
        <dbReference type="ARBA" id="ARBA00023316"/>
    </source>
</evidence>
<dbReference type="GO" id="GO:0008360">
    <property type="term" value="P:regulation of cell shape"/>
    <property type="evidence" value="ECO:0007669"/>
    <property type="project" value="UniProtKB-KW"/>
</dbReference>
<keyword evidence="2 10" id="KW-0732">Signal</keyword>
<dbReference type="PANTHER" id="PTHR21581:SF11">
    <property type="entry name" value="D-ALANYL-D-ALANINE CARBOXYPEPTIDASE DACA"/>
    <property type="match status" value="1"/>
</dbReference>
<dbReference type="InterPro" id="IPR001967">
    <property type="entry name" value="Peptidase_S11_N"/>
</dbReference>
<evidence type="ECO:0000256" key="2">
    <source>
        <dbReference type="ARBA" id="ARBA00022729"/>
    </source>
</evidence>
<dbReference type="AlphaFoldDB" id="A0A927CVN2"/>
<feature type="chain" id="PRO_5039007430" evidence="10">
    <location>
        <begin position="19"/>
        <end position="309"/>
    </location>
</feature>
<sequence>MKFMLLAAGVLACVPFFAALKERPAVAELDLESKAAILLDLGTGEVLYEKNANEPLPPASMSKMMTELLVLDMVNEGKLAWNEQVAASDYAAGVPGSRIGFAEGDVFTVRELFEATAIHSANDAAVALAEHIGGSERAFVKLMNGRAQKIGLSENAVFGNATGLAREDLLPYQAAASDRDTMLSAKDTAMLAAYLLRKYPEVLEVSKRKNVELASASKKLNSTNLMLSGNTYAFPGNDGLKTGYTVQAGYCFTGTAKQEGRRLVSVVMGSSEPGQRFAETGELFQYGFRTNGLDGLIGHIQGRLGIENG</sequence>
<dbReference type="PRINTS" id="PR00725">
    <property type="entry name" value="DADACBPTASE1"/>
</dbReference>
<evidence type="ECO:0000256" key="1">
    <source>
        <dbReference type="ARBA" id="ARBA00007164"/>
    </source>
</evidence>
<dbReference type="GO" id="GO:0009002">
    <property type="term" value="F:serine-type D-Ala-D-Ala carboxypeptidase activity"/>
    <property type="evidence" value="ECO:0007669"/>
    <property type="project" value="InterPro"/>
</dbReference>